<sequence>MAAYQRTVYNCIAWYLNTPTRESNAIPPEHRLTEIPDWIFGSGLTINVNCVQFERPGSASAAPQYFISKHAVIETRPRTCVTASVLEIIGTTRPLAT</sequence>
<dbReference type="AlphaFoldDB" id="A0A225WWQ7"/>
<protein>
    <submittedName>
        <fullName evidence="1">Uncharacterized protein</fullName>
    </submittedName>
</protein>
<dbReference type="EMBL" id="NBNE01000174">
    <property type="protein sequence ID" value="OWZ21962.1"/>
    <property type="molecule type" value="Genomic_DNA"/>
</dbReference>
<reference evidence="2" key="1">
    <citation type="submission" date="2017-03" db="EMBL/GenBank/DDBJ databases">
        <title>Phytopthora megakarya and P. palmivora, two closely related causual agents of cacao black pod achieved similar genome size and gene model numbers by different mechanisms.</title>
        <authorList>
            <person name="Ali S."/>
            <person name="Shao J."/>
            <person name="Larry D.J."/>
            <person name="Kronmiller B."/>
            <person name="Shen D."/>
            <person name="Strem M.D."/>
            <person name="Melnick R.L."/>
            <person name="Guiltinan M.J."/>
            <person name="Tyler B.M."/>
            <person name="Meinhardt L.W."/>
            <person name="Bailey B.A."/>
        </authorList>
    </citation>
    <scope>NUCLEOTIDE SEQUENCE [LARGE SCALE GENOMIC DNA]</scope>
    <source>
        <strain evidence="2">zdho120</strain>
    </source>
</reference>
<dbReference type="Proteomes" id="UP000198211">
    <property type="component" value="Unassembled WGS sequence"/>
</dbReference>
<name>A0A225WWQ7_9STRA</name>
<accession>A0A225WWQ7</accession>
<gene>
    <name evidence="1" type="ORF">PHMEG_0003417</name>
</gene>
<proteinExistence type="predicted"/>
<evidence type="ECO:0000313" key="1">
    <source>
        <dbReference type="EMBL" id="OWZ21962.1"/>
    </source>
</evidence>
<comment type="caution">
    <text evidence="1">The sequence shown here is derived from an EMBL/GenBank/DDBJ whole genome shotgun (WGS) entry which is preliminary data.</text>
</comment>
<organism evidence="1 2">
    <name type="scientific">Phytophthora megakarya</name>
    <dbReference type="NCBI Taxonomy" id="4795"/>
    <lineage>
        <taxon>Eukaryota</taxon>
        <taxon>Sar</taxon>
        <taxon>Stramenopiles</taxon>
        <taxon>Oomycota</taxon>
        <taxon>Peronosporomycetes</taxon>
        <taxon>Peronosporales</taxon>
        <taxon>Peronosporaceae</taxon>
        <taxon>Phytophthora</taxon>
    </lineage>
</organism>
<keyword evidence="2" id="KW-1185">Reference proteome</keyword>
<evidence type="ECO:0000313" key="2">
    <source>
        <dbReference type="Proteomes" id="UP000198211"/>
    </source>
</evidence>